<gene>
    <name evidence="4" type="ORF">EFL95_12805</name>
</gene>
<dbReference type="SMART" id="SM00044">
    <property type="entry name" value="CYCc"/>
    <property type="match status" value="1"/>
</dbReference>
<dbReference type="InterPro" id="IPR029787">
    <property type="entry name" value="Nucleotide_cyclase"/>
</dbReference>
<comment type="similarity">
    <text evidence="1">Belongs to the adenylyl cyclase class-3 family.</text>
</comment>
<evidence type="ECO:0000256" key="2">
    <source>
        <dbReference type="SAM" id="MobiDB-lite"/>
    </source>
</evidence>
<dbReference type="Pfam" id="PF16701">
    <property type="entry name" value="Ad_Cy_reg"/>
    <property type="match status" value="1"/>
</dbReference>
<keyword evidence="5" id="KW-1185">Reference proteome</keyword>
<dbReference type="AlphaFoldDB" id="A0A3N0DW19"/>
<dbReference type="SUPFAM" id="SSF55073">
    <property type="entry name" value="Nucleotide cyclase"/>
    <property type="match status" value="1"/>
</dbReference>
<dbReference type="InterPro" id="IPR032026">
    <property type="entry name" value="Ad_Cy_reg"/>
</dbReference>
<comment type="caution">
    <text evidence="4">The sequence shown here is derived from an EMBL/GenBank/DDBJ whole genome shotgun (WGS) entry which is preliminary data.</text>
</comment>
<dbReference type="PANTHER" id="PTHR43081:SF1">
    <property type="entry name" value="ADENYLATE CYCLASE, TERMINAL-DIFFERENTIATION SPECIFIC"/>
    <property type="match status" value="1"/>
</dbReference>
<dbReference type="PROSITE" id="PS50125">
    <property type="entry name" value="GUANYLATE_CYCLASE_2"/>
    <property type="match status" value="1"/>
</dbReference>
<evidence type="ECO:0000259" key="3">
    <source>
        <dbReference type="PROSITE" id="PS50125"/>
    </source>
</evidence>
<evidence type="ECO:0000256" key="1">
    <source>
        <dbReference type="ARBA" id="ARBA00005381"/>
    </source>
</evidence>
<dbReference type="InterPro" id="IPR001054">
    <property type="entry name" value="A/G_cyclase"/>
</dbReference>
<organism evidence="4 5">
    <name type="scientific">Nocardioides marmorisolisilvae</name>
    <dbReference type="NCBI Taxonomy" id="1542737"/>
    <lineage>
        <taxon>Bacteria</taxon>
        <taxon>Bacillati</taxon>
        <taxon>Actinomycetota</taxon>
        <taxon>Actinomycetes</taxon>
        <taxon>Propionibacteriales</taxon>
        <taxon>Nocardioidaceae</taxon>
        <taxon>Nocardioides</taxon>
    </lineage>
</organism>
<dbReference type="Proteomes" id="UP000277094">
    <property type="component" value="Unassembled WGS sequence"/>
</dbReference>
<feature type="compositionally biased region" description="Basic and acidic residues" evidence="2">
    <location>
        <begin position="24"/>
        <end position="40"/>
    </location>
</feature>
<evidence type="ECO:0000313" key="4">
    <source>
        <dbReference type="EMBL" id="RNL79822.1"/>
    </source>
</evidence>
<dbReference type="EMBL" id="RJSG01000002">
    <property type="protein sequence ID" value="RNL79822.1"/>
    <property type="molecule type" value="Genomic_DNA"/>
</dbReference>
<dbReference type="GO" id="GO:0009190">
    <property type="term" value="P:cyclic nucleotide biosynthetic process"/>
    <property type="evidence" value="ECO:0007669"/>
    <property type="project" value="InterPro"/>
</dbReference>
<dbReference type="OrthoDB" id="310836at2"/>
<dbReference type="Gene3D" id="3.30.70.1230">
    <property type="entry name" value="Nucleotide cyclase"/>
    <property type="match status" value="1"/>
</dbReference>
<dbReference type="InterPro" id="IPR050697">
    <property type="entry name" value="Adenylyl/Guanylyl_Cyclase_3/4"/>
</dbReference>
<protein>
    <submittedName>
        <fullName evidence="4">Adenylate/guanylate cyclase domain-containing protein</fullName>
    </submittedName>
</protein>
<proteinExistence type="inferred from homology"/>
<dbReference type="Pfam" id="PF00211">
    <property type="entry name" value="Guanylate_cyc"/>
    <property type="match status" value="1"/>
</dbReference>
<name>A0A3N0DW19_9ACTN</name>
<dbReference type="PANTHER" id="PTHR43081">
    <property type="entry name" value="ADENYLATE CYCLASE, TERMINAL-DIFFERENTIATION SPECIFIC-RELATED"/>
    <property type="match status" value="1"/>
</dbReference>
<sequence length="399" mass="44039">MRRSGAPPLTASARAADEPSPVSPKKDPGKSPEKAKEPLDPQRTVELLEEHLLGSRPTLNGDQVAELVGIDRDVAKQRWRSLGFTEVGDDEIAFTPADVEAMRLTQRMHELGLIRSDDEAALIRTLGRSFARLAEWQLTVLGETIDPAELDEAGLVAVLDTVTPLLEEIQNYVWRRHTLSAASRLLLAPPTDDEEGGSTAIGFADIVGYTRQTRSLSQEELARLVDHFEARALAIITQHNGRIIKTIGDEILFAADSPTDAAHISLELVEEHLVYEDFPQLRVGTAWGPVLHRLGDVFGPTVNIASRLTSIARAGRALVDKQLADAIEDDESFKLRRMRRASVKGYRRLEPWALRRPHDEGGELPQVAAALREKRQDLRSAVDEIKARAERAVGPEAAE</sequence>
<dbReference type="GO" id="GO:0004016">
    <property type="term" value="F:adenylate cyclase activity"/>
    <property type="evidence" value="ECO:0007669"/>
    <property type="project" value="UniProtKB-ARBA"/>
</dbReference>
<evidence type="ECO:0000313" key="5">
    <source>
        <dbReference type="Proteomes" id="UP000277094"/>
    </source>
</evidence>
<dbReference type="GO" id="GO:0035556">
    <property type="term" value="P:intracellular signal transduction"/>
    <property type="evidence" value="ECO:0007669"/>
    <property type="project" value="InterPro"/>
</dbReference>
<feature type="region of interest" description="Disordered" evidence="2">
    <location>
        <begin position="1"/>
        <end position="41"/>
    </location>
</feature>
<feature type="domain" description="Guanylate cyclase" evidence="3">
    <location>
        <begin position="200"/>
        <end position="309"/>
    </location>
</feature>
<accession>A0A3N0DW19</accession>
<reference evidence="4 5" key="1">
    <citation type="submission" date="2018-11" db="EMBL/GenBank/DDBJ databases">
        <authorList>
            <person name="Li F."/>
        </authorList>
    </citation>
    <scope>NUCLEOTIDE SEQUENCE [LARGE SCALE GENOMIC DNA]</scope>
    <source>
        <strain evidence="4 5">KIS18-7</strain>
    </source>
</reference>
<dbReference type="CDD" id="cd07302">
    <property type="entry name" value="CHD"/>
    <property type="match status" value="1"/>
</dbReference>